<reference evidence="2" key="3">
    <citation type="submission" date="2020-06" db="EMBL/GenBank/DDBJ databases">
        <title>Helianthus annuus Genome sequencing and assembly Release 2.</title>
        <authorList>
            <person name="Gouzy J."/>
            <person name="Langlade N."/>
            <person name="Munos S."/>
        </authorList>
    </citation>
    <scope>NUCLEOTIDE SEQUENCE</scope>
    <source>
        <tissue evidence="2">Leaves</tissue>
    </source>
</reference>
<feature type="transmembrane region" description="Helical" evidence="1">
    <location>
        <begin position="12"/>
        <end position="35"/>
    </location>
</feature>
<reference evidence="3" key="2">
    <citation type="submission" date="2017-02" db="EMBL/GenBank/DDBJ databases">
        <title>Sunflower complete genome.</title>
        <authorList>
            <person name="Langlade N."/>
            <person name="Munos S."/>
        </authorList>
    </citation>
    <scope>NUCLEOTIDE SEQUENCE [LARGE SCALE GENOMIC DNA]</scope>
    <source>
        <tissue evidence="3">Leaves</tissue>
    </source>
</reference>
<protein>
    <submittedName>
        <fullName evidence="3">Uncharacterized protein</fullName>
    </submittedName>
</protein>
<proteinExistence type="predicted"/>
<sequence>MKIKLCTFFTAAYMILFECVHHIFTVASTIIRGRLLAPLHQVWDQYYRGVAFGEAGVFMPHSALSFVINALLAFAAIKSQGVPVFPFQDSPTIHYGLCHQSPHLRSRFCSQTGCLSCRS</sequence>
<reference evidence="2 4" key="1">
    <citation type="journal article" date="2017" name="Nature">
        <title>The sunflower genome provides insights into oil metabolism, flowering and Asterid evolution.</title>
        <authorList>
            <person name="Badouin H."/>
            <person name="Gouzy J."/>
            <person name="Grassa C.J."/>
            <person name="Murat F."/>
            <person name="Staton S.E."/>
            <person name="Cottret L."/>
            <person name="Lelandais-Briere C."/>
            <person name="Owens G.L."/>
            <person name="Carrere S."/>
            <person name="Mayjonade B."/>
            <person name="Legrand L."/>
            <person name="Gill N."/>
            <person name="Kane N.C."/>
            <person name="Bowers J.E."/>
            <person name="Hubner S."/>
            <person name="Bellec A."/>
            <person name="Berard A."/>
            <person name="Berges H."/>
            <person name="Blanchet N."/>
            <person name="Boniface M.C."/>
            <person name="Brunel D."/>
            <person name="Catrice O."/>
            <person name="Chaidir N."/>
            <person name="Claudel C."/>
            <person name="Donnadieu C."/>
            <person name="Faraut T."/>
            <person name="Fievet G."/>
            <person name="Helmstetter N."/>
            <person name="King M."/>
            <person name="Knapp S.J."/>
            <person name="Lai Z."/>
            <person name="Le Paslier M.C."/>
            <person name="Lippi Y."/>
            <person name="Lorenzon L."/>
            <person name="Mandel J.R."/>
            <person name="Marage G."/>
            <person name="Marchand G."/>
            <person name="Marquand E."/>
            <person name="Bret-Mestries E."/>
            <person name="Morien E."/>
            <person name="Nambeesan S."/>
            <person name="Nguyen T."/>
            <person name="Pegot-Espagnet P."/>
            <person name="Pouilly N."/>
            <person name="Raftis F."/>
            <person name="Sallet E."/>
            <person name="Schiex T."/>
            <person name="Thomas J."/>
            <person name="Vandecasteele C."/>
            <person name="Vares D."/>
            <person name="Vear F."/>
            <person name="Vautrin S."/>
            <person name="Crespi M."/>
            <person name="Mangin B."/>
            <person name="Burke J.M."/>
            <person name="Salse J."/>
            <person name="Munos S."/>
            <person name="Vincourt P."/>
            <person name="Rieseberg L.H."/>
            <person name="Langlade N.B."/>
        </authorList>
    </citation>
    <scope>NUCLEOTIDE SEQUENCE [LARGE SCALE GENOMIC DNA]</scope>
    <source>
        <strain evidence="4">cv. SF193</strain>
        <tissue evidence="2">Leaves</tissue>
    </source>
</reference>
<dbReference type="InParanoid" id="A0A251TIP0"/>
<feature type="transmembrane region" description="Helical" evidence="1">
    <location>
        <begin position="55"/>
        <end position="77"/>
    </location>
</feature>
<dbReference type="AlphaFoldDB" id="A0A251TIP0"/>
<keyword evidence="1" id="KW-0812">Transmembrane</keyword>
<evidence type="ECO:0000313" key="4">
    <source>
        <dbReference type="Proteomes" id="UP000215914"/>
    </source>
</evidence>
<organism evidence="3 4">
    <name type="scientific">Helianthus annuus</name>
    <name type="common">Common sunflower</name>
    <dbReference type="NCBI Taxonomy" id="4232"/>
    <lineage>
        <taxon>Eukaryota</taxon>
        <taxon>Viridiplantae</taxon>
        <taxon>Streptophyta</taxon>
        <taxon>Embryophyta</taxon>
        <taxon>Tracheophyta</taxon>
        <taxon>Spermatophyta</taxon>
        <taxon>Magnoliopsida</taxon>
        <taxon>eudicotyledons</taxon>
        <taxon>Gunneridae</taxon>
        <taxon>Pentapetalae</taxon>
        <taxon>asterids</taxon>
        <taxon>campanulids</taxon>
        <taxon>Asterales</taxon>
        <taxon>Asteraceae</taxon>
        <taxon>Asteroideae</taxon>
        <taxon>Heliantheae alliance</taxon>
        <taxon>Heliantheae</taxon>
        <taxon>Helianthus</taxon>
    </lineage>
</organism>
<dbReference type="Proteomes" id="UP000215914">
    <property type="component" value="Chromosome 10"/>
</dbReference>
<name>A0A251TIP0_HELAN</name>
<gene>
    <name evidence="3" type="ORF">HannXRQ_Chr10g0289871</name>
    <name evidence="2" type="ORF">HanXRQr2_Chr10g0432691</name>
</gene>
<evidence type="ECO:0000256" key="1">
    <source>
        <dbReference type="SAM" id="Phobius"/>
    </source>
</evidence>
<accession>A0A251TIP0</accession>
<keyword evidence="1" id="KW-0472">Membrane</keyword>
<dbReference type="EMBL" id="CM007899">
    <property type="protein sequence ID" value="OTG10639.1"/>
    <property type="molecule type" value="Genomic_DNA"/>
</dbReference>
<keyword evidence="4" id="KW-1185">Reference proteome</keyword>
<evidence type="ECO:0000313" key="2">
    <source>
        <dbReference type="EMBL" id="KAF5785778.1"/>
    </source>
</evidence>
<dbReference type="EMBL" id="MNCJ02000325">
    <property type="protein sequence ID" value="KAF5785778.1"/>
    <property type="molecule type" value="Genomic_DNA"/>
</dbReference>
<evidence type="ECO:0000313" key="3">
    <source>
        <dbReference type="EMBL" id="OTG10639.1"/>
    </source>
</evidence>
<dbReference type="Gramene" id="mRNA:HanXRQr2_Chr10g0432691">
    <property type="protein sequence ID" value="mRNA:HanXRQr2_Chr10g0432691"/>
    <property type="gene ID" value="HanXRQr2_Chr10g0432691"/>
</dbReference>
<keyword evidence="1" id="KW-1133">Transmembrane helix</keyword>